<reference evidence="2 3" key="1">
    <citation type="submission" date="2019-07" db="EMBL/GenBank/DDBJ databases">
        <title>Draft genome sequence of Haloferax volcanii SS0101, isolated from salt farm in Samut Sakhon, Thailand.</title>
        <authorList>
            <person name="Wanthongcharoen S."/>
            <person name="Yamprayoonswat W."/>
            <person name="Ruangsuj P."/>
            <person name="Thongpramul N."/>
            <person name="Jumpathong W."/>
            <person name="Sittihan S."/>
            <person name="Kanjanavas P."/>
            <person name="Yasawong M."/>
        </authorList>
    </citation>
    <scope>NUCLEOTIDE SEQUENCE [LARGE SCALE GENOMIC DNA]</scope>
    <source>
        <strain evidence="2 3">SS0101</strain>
    </source>
</reference>
<dbReference type="Proteomes" id="UP000320212">
    <property type="component" value="Unassembled WGS sequence"/>
</dbReference>
<comment type="caution">
    <text evidence="2">The sequence shown here is derived from an EMBL/GenBank/DDBJ whole genome shotgun (WGS) entry which is preliminary data.</text>
</comment>
<dbReference type="RefSeq" id="WP_144859766.1">
    <property type="nucleotide sequence ID" value="NZ_VMTR01000276.1"/>
</dbReference>
<accession>A0A558FU96</accession>
<dbReference type="AlphaFoldDB" id="A0A558FU96"/>
<gene>
    <name evidence="2" type="ORF">FQA18_18670</name>
</gene>
<keyword evidence="1" id="KW-0175">Coiled coil</keyword>
<organism evidence="2 3">
    <name type="scientific">Haloferax volcanii</name>
    <name type="common">Halobacterium volcanii</name>
    <dbReference type="NCBI Taxonomy" id="2246"/>
    <lineage>
        <taxon>Archaea</taxon>
        <taxon>Methanobacteriati</taxon>
        <taxon>Methanobacteriota</taxon>
        <taxon>Stenosarchaea group</taxon>
        <taxon>Halobacteria</taxon>
        <taxon>Halobacteriales</taxon>
        <taxon>Haloferacaceae</taxon>
        <taxon>Haloferax</taxon>
    </lineage>
</organism>
<name>A0A558FU96_HALVO</name>
<dbReference type="EMBL" id="VMTR01000276">
    <property type="protein sequence ID" value="TVT89080.1"/>
    <property type="molecule type" value="Genomic_DNA"/>
</dbReference>
<evidence type="ECO:0000313" key="3">
    <source>
        <dbReference type="Proteomes" id="UP000320212"/>
    </source>
</evidence>
<sequence length="127" mass="15247">MSRLLQDFDFPLEFEGEPDEVEEKRLKNEPDWKVYEARNTKEFGLIEGPEENIRQQIREVSHRVEQSRKAIRLLEDRINRYEQRLDGLYSEYDRHAKKSANVRFEELEQANIENLQGEPPDRELGDN</sequence>
<protein>
    <submittedName>
        <fullName evidence="2">Uncharacterized protein</fullName>
    </submittedName>
</protein>
<evidence type="ECO:0000313" key="2">
    <source>
        <dbReference type="EMBL" id="TVT89080.1"/>
    </source>
</evidence>
<proteinExistence type="predicted"/>
<evidence type="ECO:0000256" key="1">
    <source>
        <dbReference type="SAM" id="Coils"/>
    </source>
</evidence>
<feature type="coiled-coil region" evidence="1">
    <location>
        <begin position="57"/>
        <end position="98"/>
    </location>
</feature>